<evidence type="ECO:0000313" key="2">
    <source>
        <dbReference type="EMBL" id="AIS85425.1"/>
    </source>
</evidence>
<reference evidence="2" key="1">
    <citation type="journal article" date="2016" name="Appl. Microbiol. Biotechnol.">
        <title>Anti-MRSA and anti-TB metabolites from marine-derived Verrucosispora sp. MS100047.</title>
        <authorList>
            <person name="Huang P."/>
            <person name="Xie F."/>
            <person name="Ren B."/>
            <person name="Wang Q."/>
            <person name="Wang J."/>
            <person name="Wang Q."/>
            <person name="Abdel-Mageed W.M."/>
            <person name="Liu M."/>
            <person name="Han J."/>
            <person name="Oyeleye A."/>
            <person name="Shen J."/>
            <person name="Song F."/>
            <person name="Dai H."/>
            <person name="Liu X."/>
            <person name="Zhang L."/>
        </authorList>
    </citation>
    <scope>NUCLEOTIDE SEQUENCE</scope>
    <source>
        <strain evidence="2">MS100047</strain>
    </source>
</reference>
<accession>A0A097CS15</accession>
<protein>
    <submittedName>
        <fullName evidence="2">Uncharacterized protein</fullName>
    </submittedName>
</protein>
<dbReference type="AlphaFoldDB" id="A0A097CS15"/>
<sequence>MLVPLHGPLPTPPGVRVDSRHDGDRAVTRASRTPPTDTGVGDAALTQAVAQLYDPEPEHHYDWPVQRRFQR</sequence>
<proteinExistence type="predicted"/>
<gene>
    <name evidence="2" type="ORF">VASRM7_187</name>
</gene>
<feature type="compositionally biased region" description="Basic and acidic residues" evidence="1">
    <location>
        <begin position="17"/>
        <end position="27"/>
    </location>
</feature>
<dbReference type="EMBL" id="KF826643">
    <property type="protein sequence ID" value="AIS85425.1"/>
    <property type="molecule type" value="Genomic_DNA"/>
</dbReference>
<evidence type="ECO:0000256" key="1">
    <source>
        <dbReference type="SAM" id="MobiDB-lite"/>
    </source>
</evidence>
<name>A0A097CS15_9ACTN</name>
<organism evidence="2">
    <name type="scientific">Verrucosispora sp. MS100047</name>
    <dbReference type="NCBI Taxonomy" id="1410949"/>
    <lineage>
        <taxon>Bacteria</taxon>
        <taxon>Bacillati</taxon>
        <taxon>Actinomycetota</taxon>
        <taxon>Actinomycetes</taxon>
        <taxon>Micromonosporales</taxon>
        <taxon>Micromonosporaceae</taxon>
        <taxon>Micromonospora</taxon>
    </lineage>
</organism>
<feature type="region of interest" description="Disordered" evidence="1">
    <location>
        <begin position="1"/>
        <end position="41"/>
    </location>
</feature>